<organism evidence="2 3">
    <name type="scientific">Solanum tuberosum</name>
    <name type="common">Potato</name>
    <dbReference type="NCBI Taxonomy" id="4113"/>
    <lineage>
        <taxon>Eukaryota</taxon>
        <taxon>Viridiplantae</taxon>
        <taxon>Streptophyta</taxon>
        <taxon>Embryophyta</taxon>
        <taxon>Tracheophyta</taxon>
        <taxon>Spermatophyta</taxon>
        <taxon>Magnoliopsida</taxon>
        <taxon>eudicotyledons</taxon>
        <taxon>Gunneridae</taxon>
        <taxon>Pentapetalae</taxon>
        <taxon>asterids</taxon>
        <taxon>lamiids</taxon>
        <taxon>Solanales</taxon>
        <taxon>Solanaceae</taxon>
        <taxon>Solanoideae</taxon>
        <taxon>Solaneae</taxon>
        <taxon>Solanum</taxon>
    </lineage>
</organism>
<dbReference type="EnsemblPlants" id="PGSC0003DMT400090871">
    <property type="protein sequence ID" value="PGSC0003DMT400090871"/>
    <property type="gene ID" value="PGSC0003DMG400040442"/>
</dbReference>
<evidence type="ECO:0008006" key="4">
    <source>
        <dbReference type="Google" id="ProtNLM"/>
    </source>
</evidence>
<feature type="compositionally biased region" description="Basic and acidic residues" evidence="1">
    <location>
        <begin position="1"/>
        <end position="32"/>
    </location>
</feature>
<evidence type="ECO:0000313" key="2">
    <source>
        <dbReference type="EnsemblPlants" id="PGSC0003DMT400090871"/>
    </source>
</evidence>
<dbReference type="Gramene" id="PGSC0003DMT400090871">
    <property type="protein sequence ID" value="PGSC0003DMT400090871"/>
    <property type="gene ID" value="PGSC0003DMG400040442"/>
</dbReference>
<evidence type="ECO:0000313" key="3">
    <source>
        <dbReference type="Proteomes" id="UP000011115"/>
    </source>
</evidence>
<protein>
    <recommendedName>
        <fullName evidence="4">Integrase core domain containing protein</fullName>
    </recommendedName>
</protein>
<dbReference type="AlphaFoldDB" id="M1DLD6"/>
<keyword evidence="3" id="KW-1185">Reference proteome</keyword>
<feature type="region of interest" description="Disordered" evidence="1">
    <location>
        <begin position="1"/>
        <end position="54"/>
    </location>
</feature>
<reference evidence="2" key="2">
    <citation type="submission" date="2015-06" db="UniProtKB">
        <authorList>
            <consortium name="EnsemblPlants"/>
        </authorList>
    </citation>
    <scope>IDENTIFICATION</scope>
    <source>
        <strain evidence="2">DM1-3 516 R44</strain>
    </source>
</reference>
<proteinExistence type="predicted"/>
<reference evidence="3" key="1">
    <citation type="journal article" date="2011" name="Nature">
        <title>Genome sequence and analysis of the tuber crop potato.</title>
        <authorList>
            <consortium name="The Potato Genome Sequencing Consortium"/>
        </authorList>
    </citation>
    <scope>NUCLEOTIDE SEQUENCE [LARGE SCALE GENOMIC DNA]</scope>
    <source>
        <strain evidence="3">cv. DM1-3 516 R44</strain>
    </source>
</reference>
<dbReference type="PaxDb" id="4113-PGSC0003DMT400090871"/>
<dbReference type="Proteomes" id="UP000011115">
    <property type="component" value="Unassembled WGS sequence"/>
</dbReference>
<name>M1DLD6_SOLTU</name>
<dbReference type="InParanoid" id="M1DLD6"/>
<sequence length="120" mass="13447">MGRPKVTERNEPPRNVRSREFKEDEKKAELARQRKYTNEASARRRIPIDPTIPPWSRGYYTTIDSFLAAHDMDRIGEANITAEATANENNANQNGNTSGAIALYQVDVSNTNAHADESNA</sequence>
<evidence type="ECO:0000256" key="1">
    <source>
        <dbReference type="SAM" id="MobiDB-lite"/>
    </source>
</evidence>
<accession>M1DLD6</accession>
<dbReference type="HOGENOM" id="CLU_029307_7_3_1"/>